<evidence type="ECO:0000313" key="2">
    <source>
        <dbReference type="Proteomes" id="UP001610818"/>
    </source>
</evidence>
<organism evidence="1 2">
    <name type="scientific">Streptomyces longisporoflavus</name>
    <dbReference type="NCBI Taxonomy" id="28044"/>
    <lineage>
        <taxon>Bacteria</taxon>
        <taxon>Bacillati</taxon>
        <taxon>Actinomycetota</taxon>
        <taxon>Actinomycetes</taxon>
        <taxon>Kitasatosporales</taxon>
        <taxon>Streptomycetaceae</taxon>
        <taxon>Streptomyces</taxon>
    </lineage>
</organism>
<name>A0ABW7QR53_9ACTN</name>
<dbReference type="Proteomes" id="UP001610818">
    <property type="component" value="Unassembled WGS sequence"/>
</dbReference>
<gene>
    <name evidence="1" type="ORF">ACH4F9_18425</name>
</gene>
<proteinExistence type="predicted"/>
<dbReference type="NCBIfam" id="TIGR04267">
    <property type="entry name" value="mod_HExxH"/>
    <property type="match status" value="1"/>
</dbReference>
<comment type="caution">
    <text evidence="1">The sequence shown here is derived from an EMBL/GenBank/DDBJ whole genome shotgun (WGS) entry which is preliminary data.</text>
</comment>
<accession>A0ABW7QR53</accession>
<evidence type="ECO:0000313" key="1">
    <source>
        <dbReference type="EMBL" id="MFH8546979.1"/>
    </source>
</evidence>
<protein>
    <submittedName>
        <fullName evidence="1">HEXXH motif domain-containing protein</fullName>
    </submittedName>
</protein>
<reference evidence="1 2" key="1">
    <citation type="submission" date="2024-10" db="EMBL/GenBank/DDBJ databases">
        <title>The Natural Products Discovery Center: Release of the First 8490 Sequenced Strains for Exploring Actinobacteria Biosynthetic Diversity.</title>
        <authorList>
            <person name="Kalkreuter E."/>
            <person name="Kautsar S.A."/>
            <person name="Yang D."/>
            <person name="Bader C.D."/>
            <person name="Teijaro C.N."/>
            <person name="Fluegel L."/>
            <person name="Davis C.M."/>
            <person name="Simpson J.R."/>
            <person name="Lauterbach L."/>
            <person name="Steele A.D."/>
            <person name="Gui C."/>
            <person name="Meng S."/>
            <person name="Li G."/>
            <person name="Viehrig K."/>
            <person name="Ye F."/>
            <person name="Su P."/>
            <person name="Kiefer A.F."/>
            <person name="Nichols A."/>
            <person name="Cepeda A.J."/>
            <person name="Yan W."/>
            <person name="Fan B."/>
            <person name="Jiang Y."/>
            <person name="Adhikari A."/>
            <person name="Zheng C.-J."/>
            <person name="Schuster L."/>
            <person name="Cowan T.M."/>
            <person name="Smanski M.J."/>
            <person name="Chevrette M.G."/>
            <person name="De Carvalho L.P.S."/>
            <person name="Shen B."/>
        </authorList>
    </citation>
    <scope>NUCLEOTIDE SEQUENCE [LARGE SCALE GENOMIC DNA]</scope>
    <source>
        <strain evidence="1 2">NPDC017990</strain>
    </source>
</reference>
<dbReference type="RefSeq" id="WP_397712816.1">
    <property type="nucleotide sequence ID" value="NZ_JBIRGN010000003.1"/>
</dbReference>
<dbReference type="InterPro" id="IPR026337">
    <property type="entry name" value="AKG_HExxH"/>
</dbReference>
<sequence>MDVDARRPHPHDVKLPQPHRVALAPYRDLLSGACGPDAVDALRAAERSWRLLLLRALIDAAEDLPTAPLPALDAGWQLMTRAWEADPERVERLLLYPTVGTWAAYALRRVRGSVTGDSPLWVELGQLHAVTASAAVLAGVDFRTRAPVRDGWVVLPGLGGARVPGAEGRWGSAEVSAQAGTVRVGGVLRDGPGWVPLRELRAEGCRIVLDDLDPFRGLRAPQPPQPVESADRYSALFEEAWRLLAHDDPETARAAANGLSAVVPRPRSEPYRPHSASSGDAFGAVVASEPDDAEQFAATLVHEFQHNKLGAFMHLFTLYRDGGPERFYAPWRDDPRPLGGLLQGVYAFFGVTRFYRRRQSPLGAFEFALWRAQTLRALHGIRDAHRLTDLGRELIEQLTARLTPWQGEQVLPRALDAARQAAADHYASWRAHHVEPDPHEVVRAAKAYAEDRPVRLPQGADVIVPGSPRRGLDTRAVLLRRLLADPGDLRALRRDPGAVVEGARPEDVALVTGDAGRARRRFETRISEEGGPEAWAGLGLALRAQGHPAADVLLTRPEFVMAVHAELGGGSVDPVRLASSFAADSPSER</sequence>
<keyword evidence="2" id="KW-1185">Reference proteome</keyword>
<dbReference type="EMBL" id="JBIRGQ010000003">
    <property type="protein sequence ID" value="MFH8546979.1"/>
    <property type="molecule type" value="Genomic_DNA"/>
</dbReference>